<comment type="caution">
    <text evidence="1">The sequence shown here is derived from an EMBL/GenBank/DDBJ whole genome shotgun (WGS) entry which is preliminary data.</text>
</comment>
<reference evidence="1" key="1">
    <citation type="journal article" date="2014" name="Int. J. Syst. Evol. Microbiol.">
        <title>Complete genome sequence of Corynebacterium casei LMG S-19264T (=DSM 44701T), isolated from a smear-ripened cheese.</title>
        <authorList>
            <consortium name="US DOE Joint Genome Institute (JGI-PGF)"/>
            <person name="Walter F."/>
            <person name="Albersmeier A."/>
            <person name="Kalinowski J."/>
            <person name="Ruckert C."/>
        </authorList>
    </citation>
    <scope>NUCLEOTIDE SEQUENCE</scope>
    <source>
        <strain evidence="1">CGMCC 1.10749</strain>
    </source>
</reference>
<name>A0A8H9KU66_9MICO</name>
<reference evidence="1" key="2">
    <citation type="submission" date="2020-09" db="EMBL/GenBank/DDBJ databases">
        <authorList>
            <person name="Sun Q."/>
            <person name="Zhou Y."/>
        </authorList>
    </citation>
    <scope>NUCLEOTIDE SEQUENCE</scope>
    <source>
        <strain evidence="1">CGMCC 1.10749</strain>
    </source>
</reference>
<proteinExistence type="predicted"/>
<accession>A0A8H9KU66</accession>
<dbReference type="Proteomes" id="UP000628079">
    <property type="component" value="Unassembled WGS sequence"/>
</dbReference>
<evidence type="ECO:0000313" key="1">
    <source>
        <dbReference type="EMBL" id="GGB79240.1"/>
    </source>
</evidence>
<evidence type="ECO:0000313" key="2">
    <source>
        <dbReference type="Proteomes" id="UP000628079"/>
    </source>
</evidence>
<sequence>MTAMVLCVRAPVAELRRPVVWARTRVRLVESERPGWCLADVGEPNQAALERVGEEASAFGPALLVVVGDLRTGVQLWSGGRRAARVGWTSGEANALPAADAEVTAHAFASTLDVDPGPVGRVLREATTPDRSLRALIASLGAPLPPTLARHSRGPLDSERTTEVRRHGILDAVVEDHWGHSRQACLSSTRWRSPRARRRRLEPRWST</sequence>
<protein>
    <submittedName>
        <fullName evidence="1">Uncharacterized protein</fullName>
    </submittedName>
</protein>
<dbReference type="EMBL" id="BMEA01000002">
    <property type="protein sequence ID" value="GGB79240.1"/>
    <property type="molecule type" value="Genomic_DNA"/>
</dbReference>
<gene>
    <name evidence="1" type="ORF">GCM10011314_18520</name>
</gene>
<organism evidence="1 2">
    <name type="scientific">Knoellia flava</name>
    <dbReference type="NCBI Taxonomy" id="913969"/>
    <lineage>
        <taxon>Bacteria</taxon>
        <taxon>Bacillati</taxon>
        <taxon>Actinomycetota</taxon>
        <taxon>Actinomycetes</taxon>
        <taxon>Micrococcales</taxon>
        <taxon>Intrasporangiaceae</taxon>
        <taxon>Knoellia</taxon>
    </lineage>
</organism>
<dbReference type="AlphaFoldDB" id="A0A8H9KU66"/>